<dbReference type="Proteomes" id="UP001391051">
    <property type="component" value="Unassembled WGS sequence"/>
</dbReference>
<accession>A0ABR1QAU8</accession>
<evidence type="ECO:0000313" key="2">
    <source>
        <dbReference type="EMBL" id="KAK7949226.1"/>
    </source>
</evidence>
<dbReference type="InterPro" id="IPR011009">
    <property type="entry name" value="Kinase-like_dom_sf"/>
</dbReference>
<dbReference type="Pfam" id="PF00069">
    <property type="entry name" value="Pkinase"/>
    <property type="match status" value="1"/>
</dbReference>
<keyword evidence="3" id="KW-1185">Reference proteome</keyword>
<dbReference type="SMART" id="SM00220">
    <property type="entry name" value="S_TKc"/>
    <property type="match status" value="1"/>
</dbReference>
<dbReference type="RefSeq" id="XP_066698732.1">
    <property type="nucleotide sequence ID" value="XM_066846334.1"/>
</dbReference>
<dbReference type="PANTHER" id="PTHR24359">
    <property type="entry name" value="SERINE/THREONINE-PROTEIN KINASE SBK1"/>
    <property type="match status" value="1"/>
</dbReference>
<organism evidence="2 3">
    <name type="scientific">Apiospora aurea</name>
    <dbReference type="NCBI Taxonomy" id="335848"/>
    <lineage>
        <taxon>Eukaryota</taxon>
        <taxon>Fungi</taxon>
        <taxon>Dikarya</taxon>
        <taxon>Ascomycota</taxon>
        <taxon>Pezizomycotina</taxon>
        <taxon>Sordariomycetes</taxon>
        <taxon>Xylariomycetidae</taxon>
        <taxon>Amphisphaeriales</taxon>
        <taxon>Apiosporaceae</taxon>
        <taxon>Apiospora</taxon>
    </lineage>
</organism>
<sequence length="600" mass="68164">MKPAPHPSHASDVSKLPRVTVHTIDGEPRSATQDDYSASVWTKPESVNSDFATIETVTDLGLGRHVTQQVRKYSLPGNQSLLAQGDETFRSDEAHLVGAHFSSEDVPARASEATFNKGLDADLQAEYSAHEVQDRLFEALQDPKHGHPDDRFLTHDDLFGILSNLAINNILEEAFNDGGNGHRLNQICGPGHEISRRMILATLIMNDHFNGKGLEFDQIRFIDAFIKHHIYDKDLPLSHDKARGASFFRTRDTGGNKFKAMRFDWSIRELNNFIDAQYRVITPYMNVSNEKVCFYRMDIKIRLPFAEWDFIQHGGHGSVYRARIHHAHHEYRTSNSTEPVFAVKSVFTKDFERYAREVRVLQHFSGTSTGHPHLIRLLMAFTHGPDQYLLFPWASGNLIDLWRQDPVPQRSTAKVHWLIDQCSGLAGGLAKLHHNNSWDHDQDGRQFQLGRHGDIKPHNILWFESFDGPTEVHKDHLVVSDFGLSIFHSSANNTELTTANNVGRSPTYRPPEVDLGNGPIQQSYDIWSLACLYLEFISWYLLGFEKTRDRTGGTVPDTFVDYRISGDNAHEDKFFTIRQEALERASYGAVVKPEVKMVSP</sequence>
<dbReference type="SUPFAM" id="SSF56112">
    <property type="entry name" value="Protein kinase-like (PK-like)"/>
    <property type="match status" value="1"/>
</dbReference>
<dbReference type="Gene3D" id="1.10.510.10">
    <property type="entry name" value="Transferase(Phosphotransferase) domain 1"/>
    <property type="match status" value="1"/>
</dbReference>
<dbReference type="PANTHER" id="PTHR24359:SF37">
    <property type="entry name" value="PROTEIN KINASE DOMAIN-CONTAINING PROTEIN"/>
    <property type="match status" value="1"/>
</dbReference>
<dbReference type="PROSITE" id="PS50011">
    <property type="entry name" value="PROTEIN_KINASE_DOM"/>
    <property type="match status" value="1"/>
</dbReference>
<proteinExistence type="predicted"/>
<evidence type="ECO:0000259" key="1">
    <source>
        <dbReference type="PROSITE" id="PS50011"/>
    </source>
</evidence>
<gene>
    <name evidence="2" type="ORF">PG986_010112</name>
</gene>
<comment type="caution">
    <text evidence="2">The sequence shown here is derived from an EMBL/GenBank/DDBJ whole genome shotgun (WGS) entry which is preliminary data.</text>
</comment>
<dbReference type="GeneID" id="92079396"/>
<dbReference type="InterPro" id="IPR000719">
    <property type="entry name" value="Prot_kinase_dom"/>
</dbReference>
<reference evidence="2 3" key="1">
    <citation type="submission" date="2023-01" db="EMBL/GenBank/DDBJ databases">
        <title>Analysis of 21 Apiospora genomes using comparative genomics revels a genus with tremendous synthesis potential of carbohydrate active enzymes and secondary metabolites.</title>
        <authorList>
            <person name="Sorensen T."/>
        </authorList>
    </citation>
    <scope>NUCLEOTIDE SEQUENCE [LARGE SCALE GENOMIC DNA]</scope>
    <source>
        <strain evidence="2 3">CBS 24483</strain>
    </source>
</reference>
<protein>
    <recommendedName>
        <fullName evidence="1">Protein kinase domain-containing protein</fullName>
    </recommendedName>
</protein>
<feature type="domain" description="Protein kinase" evidence="1">
    <location>
        <begin position="305"/>
        <end position="600"/>
    </location>
</feature>
<dbReference type="EMBL" id="JAQQWE010000006">
    <property type="protein sequence ID" value="KAK7949226.1"/>
    <property type="molecule type" value="Genomic_DNA"/>
</dbReference>
<evidence type="ECO:0000313" key="3">
    <source>
        <dbReference type="Proteomes" id="UP001391051"/>
    </source>
</evidence>
<name>A0ABR1QAU8_9PEZI</name>